<evidence type="ECO:0000256" key="6">
    <source>
        <dbReference type="ARBA" id="ARBA00023143"/>
    </source>
</evidence>
<dbReference type="SUPFAM" id="SSF64518">
    <property type="entry name" value="Phase 1 flagellin"/>
    <property type="match status" value="1"/>
</dbReference>
<comment type="caution">
    <text evidence="9">The sequence shown here is derived from an EMBL/GenBank/DDBJ whole genome shotgun (WGS) entry which is preliminary data.</text>
</comment>
<dbReference type="GO" id="GO:0005198">
    <property type="term" value="F:structural molecule activity"/>
    <property type="evidence" value="ECO:0007669"/>
    <property type="project" value="InterPro"/>
</dbReference>
<comment type="subcellular location">
    <subcellularLocation>
        <location evidence="1">Bacterial flagellum</location>
    </subcellularLocation>
    <subcellularLocation>
        <location evidence="2">Secreted</location>
    </subcellularLocation>
</comment>
<dbReference type="PANTHER" id="PTHR30033:SF1">
    <property type="entry name" value="FLAGELLAR HOOK-ASSOCIATED PROTEIN 1"/>
    <property type="match status" value="1"/>
</dbReference>
<dbReference type="InterPro" id="IPR010930">
    <property type="entry name" value="Flg_bb/hook_C_dom"/>
</dbReference>
<keyword evidence="5" id="KW-0964">Secreted</keyword>
<feature type="domain" description="Flagellar hook-associated protein FlgK helical" evidence="8">
    <location>
        <begin position="90"/>
        <end position="312"/>
    </location>
</feature>
<evidence type="ECO:0000256" key="3">
    <source>
        <dbReference type="ARBA" id="ARBA00009677"/>
    </source>
</evidence>
<sequence length="485" mass="51012">MMSISQSLSNALSGLNAASRMAEVVASNTSNALTEGYARREIRLGAQVLGGDGAGVRVLSVDRMVNESLRSDLRLADAAVGNASLRSDFLTQLEGWLGTPEDPNSLSQKLADFEATLIEASSRPDSNERLAAVLDSADAIATHLNTVSRSLQQSRISADQQIADQVAFLNESLAQIDELNATILSERASGHDANALLDQRQALVDQVSQIVPVRQVARENDQIALFTTGGAVLLEGNPAQIGFTPTGIITADMTQDTGALSGLTLNGMAISSADDRVMGGGTLGALFAIRDEIAPEAQSQIDAYARDLITRFSDPAVDPTLPLGAPGLFTENGGPLDPLNEIGLASRIKINGLADPAQGGALWRLRDGLGSTAPGPVGNSEQISALADALRQETLPASGDFGPSLRSSSGLAADMLSRVSSARQSAQSRETFASTRHETLNTMALSEGVDTDQEMQNLLRVEELYAANARVIQTVDALIQQLLEL</sequence>
<dbReference type="GO" id="GO:0044780">
    <property type="term" value="P:bacterial-type flagellum assembly"/>
    <property type="evidence" value="ECO:0007669"/>
    <property type="project" value="InterPro"/>
</dbReference>
<dbReference type="AlphaFoldDB" id="A0A074JYA7"/>
<keyword evidence="10" id="KW-1185">Reference proteome</keyword>
<dbReference type="GO" id="GO:0009424">
    <property type="term" value="C:bacterial-type flagellum hook"/>
    <property type="evidence" value="ECO:0007669"/>
    <property type="project" value="InterPro"/>
</dbReference>
<gene>
    <name evidence="9" type="ORF">TP2_05235</name>
</gene>
<keyword evidence="6" id="KW-0975">Bacterial flagellum</keyword>
<dbReference type="STRING" id="1353537.TP2_05235"/>
<reference evidence="9 10" key="1">
    <citation type="submission" date="2013-07" db="EMBL/GenBank/DDBJ databases">
        <title>Thioclava pacifica DSM 10166 Genome Sequencing.</title>
        <authorList>
            <person name="Lai Q."/>
            <person name="Shao Z."/>
        </authorList>
    </citation>
    <scope>NUCLEOTIDE SEQUENCE [LARGE SCALE GENOMIC DNA]</scope>
    <source>
        <strain evidence="9 10">DSM 10166</strain>
    </source>
</reference>
<feature type="domain" description="Flagellar basal-body/hook protein C-terminal" evidence="7">
    <location>
        <begin position="448"/>
        <end position="485"/>
    </location>
</feature>
<evidence type="ECO:0000259" key="7">
    <source>
        <dbReference type="Pfam" id="PF06429"/>
    </source>
</evidence>
<comment type="similarity">
    <text evidence="3">Belongs to the flagella basal body rod proteins family.</text>
</comment>
<evidence type="ECO:0000259" key="8">
    <source>
        <dbReference type="Pfam" id="PF22638"/>
    </source>
</evidence>
<evidence type="ECO:0000256" key="2">
    <source>
        <dbReference type="ARBA" id="ARBA00004613"/>
    </source>
</evidence>
<dbReference type="EMBL" id="AUND01000012">
    <property type="protein sequence ID" value="KEO54332.1"/>
    <property type="molecule type" value="Genomic_DNA"/>
</dbReference>
<dbReference type="eggNOG" id="COG1256">
    <property type="taxonomic scope" value="Bacteria"/>
</dbReference>
<evidence type="ECO:0000256" key="5">
    <source>
        <dbReference type="ARBA" id="ARBA00022525"/>
    </source>
</evidence>
<evidence type="ECO:0000256" key="1">
    <source>
        <dbReference type="ARBA" id="ARBA00004365"/>
    </source>
</evidence>
<organism evidence="9 10">
    <name type="scientific">Thioclava pacifica DSM 10166</name>
    <dbReference type="NCBI Taxonomy" id="1353537"/>
    <lineage>
        <taxon>Bacteria</taxon>
        <taxon>Pseudomonadati</taxon>
        <taxon>Pseudomonadota</taxon>
        <taxon>Alphaproteobacteria</taxon>
        <taxon>Rhodobacterales</taxon>
        <taxon>Paracoccaceae</taxon>
        <taxon>Thioclava</taxon>
    </lineage>
</organism>
<accession>A0A074JYA7</accession>
<dbReference type="NCBIfam" id="TIGR02492">
    <property type="entry name" value="flgK_ends"/>
    <property type="match status" value="1"/>
</dbReference>
<dbReference type="Proteomes" id="UP000027432">
    <property type="component" value="Unassembled WGS sequence"/>
</dbReference>
<evidence type="ECO:0000313" key="10">
    <source>
        <dbReference type="Proteomes" id="UP000027432"/>
    </source>
</evidence>
<evidence type="ECO:0000256" key="4">
    <source>
        <dbReference type="ARBA" id="ARBA00016244"/>
    </source>
</evidence>
<name>A0A074JYA7_9RHOB</name>
<dbReference type="Pfam" id="PF06429">
    <property type="entry name" value="Flg_bbr_C"/>
    <property type="match status" value="1"/>
</dbReference>
<evidence type="ECO:0000313" key="9">
    <source>
        <dbReference type="EMBL" id="KEO54332.1"/>
    </source>
</evidence>
<protein>
    <recommendedName>
        <fullName evidence="4">Flagellar hook-associated protein 1</fullName>
    </recommendedName>
</protein>
<dbReference type="PANTHER" id="PTHR30033">
    <property type="entry name" value="FLAGELLAR HOOK-ASSOCIATED PROTEIN 1"/>
    <property type="match status" value="1"/>
</dbReference>
<dbReference type="Pfam" id="PF22638">
    <property type="entry name" value="FlgK_D1"/>
    <property type="match status" value="1"/>
</dbReference>
<dbReference type="InterPro" id="IPR053927">
    <property type="entry name" value="FlgK_helical"/>
</dbReference>
<proteinExistence type="inferred from homology"/>
<dbReference type="InterPro" id="IPR002371">
    <property type="entry name" value="FlgK"/>
</dbReference>
<dbReference type="GO" id="GO:0005576">
    <property type="term" value="C:extracellular region"/>
    <property type="evidence" value="ECO:0007669"/>
    <property type="project" value="UniProtKB-SubCell"/>
</dbReference>